<evidence type="ECO:0000259" key="5">
    <source>
        <dbReference type="Pfam" id="PF25458"/>
    </source>
</evidence>
<feature type="domain" description="Integrator complex subunit 4/Protein SIEL C-terminal Ig-like" evidence="5">
    <location>
        <begin position="1082"/>
        <end position="1199"/>
    </location>
</feature>
<accession>A0A2R6XK08</accession>
<evidence type="ECO:0000256" key="4">
    <source>
        <dbReference type="SAM" id="MobiDB-lite"/>
    </source>
</evidence>
<comment type="subcellular location">
    <subcellularLocation>
        <location evidence="1">Nucleus</location>
    </subcellularLocation>
</comment>
<dbReference type="PANTHER" id="PTHR20938:SF0">
    <property type="entry name" value="INTEGRATOR COMPLEX SUBUNIT 4"/>
    <property type="match status" value="1"/>
</dbReference>
<organism evidence="6 7">
    <name type="scientific">Marchantia polymorpha</name>
    <name type="common">Common liverwort</name>
    <name type="synonym">Marchantia aquatica</name>
    <dbReference type="NCBI Taxonomy" id="3197"/>
    <lineage>
        <taxon>Eukaryota</taxon>
        <taxon>Viridiplantae</taxon>
        <taxon>Streptophyta</taxon>
        <taxon>Embryophyta</taxon>
        <taxon>Marchantiophyta</taxon>
        <taxon>Marchantiopsida</taxon>
        <taxon>Marchantiidae</taxon>
        <taxon>Marchantiales</taxon>
        <taxon>Marchantiaceae</taxon>
        <taxon>Marchantia</taxon>
    </lineage>
</organism>
<dbReference type="Proteomes" id="UP000244005">
    <property type="component" value="Unassembled WGS sequence"/>
</dbReference>
<dbReference type="GO" id="GO:0005634">
    <property type="term" value="C:nucleus"/>
    <property type="evidence" value="ECO:0007669"/>
    <property type="project" value="UniProtKB-SubCell"/>
</dbReference>
<dbReference type="SUPFAM" id="SSF48371">
    <property type="entry name" value="ARM repeat"/>
    <property type="match status" value="1"/>
</dbReference>
<dbReference type="GO" id="GO:0005768">
    <property type="term" value="C:endosome"/>
    <property type="evidence" value="ECO:0000318"/>
    <property type="project" value="GO_Central"/>
</dbReference>
<keyword evidence="2" id="KW-0677">Repeat</keyword>
<gene>
    <name evidence="6" type="ORF">MARPO_0011s0138</name>
</gene>
<dbReference type="GO" id="GO:0010496">
    <property type="term" value="P:intercellular transport"/>
    <property type="evidence" value="ECO:0000318"/>
    <property type="project" value="GO_Central"/>
</dbReference>
<reference evidence="7" key="1">
    <citation type="journal article" date="2017" name="Cell">
        <title>Insights into land plant evolution garnered from the Marchantia polymorpha genome.</title>
        <authorList>
            <person name="Bowman J.L."/>
            <person name="Kohchi T."/>
            <person name="Yamato K.T."/>
            <person name="Jenkins J."/>
            <person name="Shu S."/>
            <person name="Ishizaki K."/>
            <person name="Yamaoka S."/>
            <person name="Nishihama R."/>
            <person name="Nakamura Y."/>
            <person name="Berger F."/>
            <person name="Adam C."/>
            <person name="Aki S.S."/>
            <person name="Althoff F."/>
            <person name="Araki T."/>
            <person name="Arteaga-Vazquez M.A."/>
            <person name="Balasubrmanian S."/>
            <person name="Barry K."/>
            <person name="Bauer D."/>
            <person name="Boehm C.R."/>
            <person name="Briginshaw L."/>
            <person name="Caballero-Perez J."/>
            <person name="Catarino B."/>
            <person name="Chen F."/>
            <person name="Chiyoda S."/>
            <person name="Chovatia M."/>
            <person name="Davies K.M."/>
            <person name="Delmans M."/>
            <person name="Demura T."/>
            <person name="Dierschke T."/>
            <person name="Dolan L."/>
            <person name="Dorantes-Acosta A.E."/>
            <person name="Eklund D.M."/>
            <person name="Florent S.N."/>
            <person name="Flores-Sandoval E."/>
            <person name="Fujiyama A."/>
            <person name="Fukuzawa H."/>
            <person name="Galik B."/>
            <person name="Grimanelli D."/>
            <person name="Grimwood J."/>
            <person name="Grossniklaus U."/>
            <person name="Hamada T."/>
            <person name="Haseloff J."/>
            <person name="Hetherington A.J."/>
            <person name="Higo A."/>
            <person name="Hirakawa Y."/>
            <person name="Hundley H.N."/>
            <person name="Ikeda Y."/>
            <person name="Inoue K."/>
            <person name="Inoue S.I."/>
            <person name="Ishida S."/>
            <person name="Jia Q."/>
            <person name="Kakita M."/>
            <person name="Kanazawa T."/>
            <person name="Kawai Y."/>
            <person name="Kawashima T."/>
            <person name="Kennedy M."/>
            <person name="Kinose K."/>
            <person name="Kinoshita T."/>
            <person name="Kohara Y."/>
            <person name="Koide E."/>
            <person name="Komatsu K."/>
            <person name="Kopischke S."/>
            <person name="Kubo M."/>
            <person name="Kyozuka J."/>
            <person name="Lagercrantz U."/>
            <person name="Lin S.S."/>
            <person name="Lindquist E."/>
            <person name="Lipzen A.M."/>
            <person name="Lu C.W."/>
            <person name="De Luna E."/>
            <person name="Martienssen R.A."/>
            <person name="Minamino N."/>
            <person name="Mizutani M."/>
            <person name="Mizutani M."/>
            <person name="Mochizuki N."/>
            <person name="Monte I."/>
            <person name="Mosher R."/>
            <person name="Nagasaki H."/>
            <person name="Nakagami H."/>
            <person name="Naramoto S."/>
            <person name="Nishitani K."/>
            <person name="Ohtani M."/>
            <person name="Okamoto T."/>
            <person name="Okumura M."/>
            <person name="Phillips J."/>
            <person name="Pollak B."/>
            <person name="Reinders A."/>
            <person name="Rovekamp M."/>
            <person name="Sano R."/>
            <person name="Sawa S."/>
            <person name="Schmid M.W."/>
            <person name="Shirakawa M."/>
            <person name="Solano R."/>
            <person name="Spunde A."/>
            <person name="Suetsugu N."/>
            <person name="Sugano S."/>
            <person name="Sugiyama A."/>
            <person name="Sun R."/>
            <person name="Suzuki Y."/>
            <person name="Takenaka M."/>
            <person name="Takezawa D."/>
            <person name="Tomogane H."/>
            <person name="Tsuzuki M."/>
            <person name="Ueda T."/>
            <person name="Umeda M."/>
            <person name="Ward J.M."/>
            <person name="Watanabe Y."/>
            <person name="Yazaki K."/>
            <person name="Yokoyama R."/>
            <person name="Yoshitake Y."/>
            <person name="Yotsui I."/>
            <person name="Zachgo S."/>
            <person name="Schmutz J."/>
        </authorList>
    </citation>
    <scope>NUCLEOTIDE SEQUENCE [LARGE SCALE GENOMIC DNA]</scope>
    <source>
        <strain evidence="7">Tak-1</strain>
    </source>
</reference>
<dbReference type="InterPro" id="IPR057412">
    <property type="entry name" value="INTS4_C"/>
</dbReference>
<name>A0A2R6XK08_MARPO</name>
<keyword evidence="3" id="KW-0539">Nucleus</keyword>
<dbReference type="Pfam" id="PF25458">
    <property type="entry name" value="INTS4_C"/>
    <property type="match status" value="1"/>
</dbReference>
<dbReference type="Gene3D" id="1.25.10.10">
    <property type="entry name" value="Leucine-rich Repeat Variant"/>
    <property type="match status" value="2"/>
</dbReference>
<dbReference type="Pfam" id="PF02985">
    <property type="entry name" value="HEAT"/>
    <property type="match status" value="1"/>
</dbReference>
<dbReference type="OrthoDB" id="18190at2759"/>
<dbReference type="InterPro" id="IPR011989">
    <property type="entry name" value="ARM-like"/>
</dbReference>
<evidence type="ECO:0000313" key="7">
    <source>
        <dbReference type="Proteomes" id="UP000244005"/>
    </source>
</evidence>
<dbReference type="InterPro" id="IPR000357">
    <property type="entry name" value="HEAT"/>
</dbReference>
<feature type="compositionally biased region" description="Acidic residues" evidence="4">
    <location>
        <begin position="13"/>
        <end position="24"/>
    </location>
</feature>
<feature type="region of interest" description="Disordered" evidence="4">
    <location>
        <begin position="1"/>
        <end position="57"/>
    </location>
</feature>
<evidence type="ECO:0000313" key="6">
    <source>
        <dbReference type="EMBL" id="PTQ46467.1"/>
    </source>
</evidence>
<dbReference type="InterPro" id="IPR016024">
    <property type="entry name" value="ARM-type_fold"/>
</dbReference>
<dbReference type="PANTHER" id="PTHR20938">
    <property type="entry name" value="INTEGRATOR COMPLEX SUBUNIT 4"/>
    <property type="match status" value="1"/>
</dbReference>
<feature type="compositionally biased region" description="Polar residues" evidence="4">
    <location>
        <begin position="47"/>
        <end position="56"/>
    </location>
</feature>
<evidence type="ECO:0000256" key="3">
    <source>
        <dbReference type="ARBA" id="ARBA00023242"/>
    </source>
</evidence>
<dbReference type="Gramene" id="Mp4g11530.1">
    <property type="protein sequence ID" value="Mp4g11530.1.cds"/>
    <property type="gene ID" value="Mp4g11530"/>
</dbReference>
<keyword evidence="7" id="KW-1185">Reference proteome</keyword>
<dbReference type="AlphaFoldDB" id="A0A2R6XK08"/>
<evidence type="ECO:0000256" key="1">
    <source>
        <dbReference type="ARBA" id="ARBA00004123"/>
    </source>
</evidence>
<sequence length="1221" mass="135207">MKRVREIDLEAPVMEDDEGEEDGDSYMSAWDGRSPTKRTRWMHPHESGTTQGQAQSGVWPRDLRIAIDINGEAQENSGTQQRHVDGGDTLFSRSRPFAGIDLQLAIPSDSFELKQPGEVSLQQIQDHNHVEHLEAVVRGNGVENIRGFGKTVKQRPEDVQIKSVKAKSLTYYLSAADMLYLHIDRQDNKLHSLLEKEGALLHDTEVDVRLRATQNISGRLGLVKESATRNLLIDLFQQQLWKEADLSVSLALVKLLSTAAVVKCVDDVQRDNVKSVEIAASHSVALYLLQYIKAKDVQSCPMKSSMKLQVLRAIHNIGNLEDLTVIDTLQDLAADQLGSPNPKCRELGIRLLVASVRDRRGNSHMRKGDLETYKRRAFSGYNLKSWKEGQSLMRSLLEYTRDPHPSVREVVVWALLQLHSKGFSLDNDTYKHGVALFKDSFEGVRLQAIKLVGLCAKELIDGAQSKLVDNAYMRVCSMMTDMSVPVKVEVCNTLGEMTGVSESLLLQSLSKKVSATTVAEVESNSSVVEGEVDAAALEERNLLSWSAGAFVVALEDEFWEVRSAAVKSLATLANGSAKMAIGALELVADMINDDSYFVRHQTIHALTSLARADRLVFNQAHLHMFLGVLEDSRSEIRKAGHDLLSTITLPSISTFQVTIRAILTSFEKHPEDEESLFTTLEKLGLSHAGYTECIISELLQELRGLLNKEPGLDDPQCMGILVLLLAAASSNVKIISTIPTHILALPRLVSHRLRTSLPSLVGQSIGFKSLRYTWFSKKSSLLTASDSSELRIMDFGKQQFGTSSYHDVSNKERSNAAGPYSGGHADYESSTLIKPILEHKTLFSTDLHRRTCLSQAEVDEILICIRNTLSIALNSRHLLEIRAFEDVLQRLSGCRKELNLIKGRCSSLNGAVTFSSLYLNCLEVVVQLQSSISTQGASVVVARKSGLPHDLLLKLDSGVKYLLYRFRGLSYDQLSQVYELYALVFLWKLVLHPSEALVNDGATSMPLQELASIVRVSKKTSEDETTPPSFFLSVIEEQLLGEEGSAKGTSKWKCAREVALSFWPREISVVASSEVWAHMKVPGPDFDHQIEFVPGLPLGISVDITLHNVSESSALWIQFAVDSSAVQYRYLDMGDSQVSSACNVRQLTIVLQLENMQAGASCVSRICIVLEGLEYQGNYKSCSSCRGPKGSVVPLCSEKEAHLVNLLIKERSSKLAPPIRR</sequence>
<dbReference type="EMBL" id="KZ772683">
    <property type="protein sequence ID" value="PTQ46467.1"/>
    <property type="molecule type" value="Genomic_DNA"/>
</dbReference>
<evidence type="ECO:0000256" key="2">
    <source>
        <dbReference type="ARBA" id="ARBA00022737"/>
    </source>
</evidence>
<protein>
    <recommendedName>
        <fullName evidence="5">Integrator complex subunit 4/Protein SIEL C-terminal Ig-like domain-containing protein</fullName>
    </recommendedName>
</protein>
<proteinExistence type="predicted"/>